<comment type="caution">
    <text evidence="1">The sequence shown here is derived from an EMBL/GenBank/DDBJ whole genome shotgun (WGS) entry which is preliminary data.</text>
</comment>
<sequence length="142" mass="15652">IDAINGPGTVITLNSALTYTHIVINNVFPNGEVYQVAGAVGLMTRNVRVICQSPASEKFGFRSLVTDYATNIWNPVGAEHLYTYYKGYARVSDTQFIGYGQFVDAPNEAKREGFHLYNLGDWSASRPTYIDSSSSDGDYYSA</sequence>
<gene>
    <name evidence="1" type="ORF">GIL414_LOCUS87322</name>
</gene>
<organism evidence="1 2">
    <name type="scientific">Rotaria magnacalcarata</name>
    <dbReference type="NCBI Taxonomy" id="392030"/>
    <lineage>
        <taxon>Eukaryota</taxon>
        <taxon>Metazoa</taxon>
        <taxon>Spiralia</taxon>
        <taxon>Gnathifera</taxon>
        <taxon>Rotifera</taxon>
        <taxon>Eurotatoria</taxon>
        <taxon>Bdelloidea</taxon>
        <taxon>Philodinida</taxon>
        <taxon>Philodinidae</taxon>
        <taxon>Rotaria</taxon>
    </lineage>
</organism>
<evidence type="ECO:0000313" key="1">
    <source>
        <dbReference type="EMBL" id="CAF5226827.1"/>
    </source>
</evidence>
<feature type="non-terminal residue" evidence="1">
    <location>
        <position position="1"/>
    </location>
</feature>
<evidence type="ECO:0000313" key="2">
    <source>
        <dbReference type="Proteomes" id="UP000681720"/>
    </source>
</evidence>
<dbReference type="EMBL" id="CAJOBJ010379337">
    <property type="protein sequence ID" value="CAF5226827.1"/>
    <property type="molecule type" value="Genomic_DNA"/>
</dbReference>
<dbReference type="AlphaFoldDB" id="A0A8S3K387"/>
<accession>A0A8S3K387</accession>
<feature type="non-terminal residue" evidence="1">
    <location>
        <position position="142"/>
    </location>
</feature>
<protein>
    <submittedName>
        <fullName evidence="1">Uncharacterized protein</fullName>
    </submittedName>
</protein>
<dbReference type="Proteomes" id="UP000681720">
    <property type="component" value="Unassembled WGS sequence"/>
</dbReference>
<name>A0A8S3K387_9BILA</name>
<proteinExistence type="predicted"/>
<reference evidence="1" key="1">
    <citation type="submission" date="2021-02" db="EMBL/GenBank/DDBJ databases">
        <authorList>
            <person name="Nowell W R."/>
        </authorList>
    </citation>
    <scope>NUCLEOTIDE SEQUENCE</scope>
</reference>